<keyword evidence="4 6" id="KW-0472">Membrane</keyword>
<dbReference type="PANTHER" id="PTHR31679">
    <property type="entry name" value="PEROXISOMAL MEMBRANE PROTEIN PEX30-RELATED"/>
    <property type="match status" value="1"/>
</dbReference>
<evidence type="ECO:0000313" key="9">
    <source>
        <dbReference type="Proteomes" id="UP000714275"/>
    </source>
</evidence>
<reference evidence="8" key="1">
    <citation type="journal article" date="2020" name="New Phytol.">
        <title>Comparative genomics reveals dynamic genome evolution in host specialist ectomycorrhizal fungi.</title>
        <authorList>
            <person name="Lofgren L.A."/>
            <person name="Nguyen N.H."/>
            <person name="Vilgalys R."/>
            <person name="Ruytinx J."/>
            <person name="Liao H.L."/>
            <person name="Branco S."/>
            <person name="Kuo A."/>
            <person name="LaButti K."/>
            <person name="Lipzen A."/>
            <person name="Andreopoulos W."/>
            <person name="Pangilinan J."/>
            <person name="Riley R."/>
            <person name="Hundley H."/>
            <person name="Na H."/>
            <person name="Barry K."/>
            <person name="Grigoriev I.V."/>
            <person name="Stajich J.E."/>
            <person name="Kennedy P.G."/>
        </authorList>
    </citation>
    <scope>NUCLEOTIDE SEQUENCE</scope>
    <source>
        <strain evidence="8">DOB743</strain>
    </source>
</reference>
<dbReference type="GO" id="GO:0007031">
    <property type="term" value="P:peroxisome organization"/>
    <property type="evidence" value="ECO:0007669"/>
    <property type="project" value="TreeGrafter"/>
</dbReference>
<dbReference type="PANTHER" id="PTHR31679:SF2">
    <property type="entry name" value="PEROXISOMAL MEMBRANE PROTEIN PEX30-RELATED"/>
    <property type="match status" value="1"/>
</dbReference>
<keyword evidence="9" id="KW-1185">Reference proteome</keyword>
<evidence type="ECO:0000256" key="6">
    <source>
        <dbReference type="SAM" id="Phobius"/>
    </source>
</evidence>
<feature type="transmembrane region" description="Helical" evidence="6">
    <location>
        <begin position="170"/>
        <end position="199"/>
    </location>
</feature>
<keyword evidence="3 6" id="KW-1133">Transmembrane helix</keyword>
<dbReference type="GO" id="GO:0012505">
    <property type="term" value="C:endomembrane system"/>
    <property type="evidence" value="ECO:0007669"/>
    <property type="project" value="UniProtKB-SubCell"/>
</dbReference>
<comment type="caution">
    <text evidence="8">The sequence shown here is derived from an EMBL/GenBank/DDBJ whole genome shotgun (WGS) entry which is preliminary data.</text>
</comment>
<sequence>MSPKSKDLNLKPKILQMPLTAPVSSATTMSPAVQSPLTLIEFVTTIPTPLASELVALAPYIQAIRHFAQIISWESSWEESWLALATWWAFCLLSEPTLRFFLPLAVSFVLALRRWTSSSAHTSSAISPPVITDGALHALVSDLTTIRALLPSSPLVESSLPPSFVVLRVLAFIYLPYLVLTYFVGLRICIALCGTLFMIHRAHWAKHARASITRSAHIRWAFYQVCAFVSGMPLPPPASPSPLEASTKIRPASVLADDVPKPSPPLRFLFTVYENQRWWMGLDWTAALLPNERPSWCSSSLVPLSPPSVFPLPASTTAYVAVGKNGRAKRVARWTWEEPEWRVIIRKEGQEGVWRVEKTPPKDKDGPDESTATRMLRAARGRDNLNASSSGPAESPERTGEQHSSDPFLDPASEDEAVTDPEGWLYGDNKWEGASSKGGMGKYTRFRRWTRIAVLTETVELVGPGELGVLRDSMEFSGYGTATSSIFGSTGTPSISANSPTLSSFSESEMQSTMTAPESQKDGKDGKDGGSTRNMLRQRLKAVVEGTTH</sequence>
<evidence type="ECO:0000256" key="4">
    <source>
        <dbReference type="ARBA" id="ARBA00023136"/>
    </source>
</evidence>
<feature type="domain" description="Peroxin/Ferlin" evidence="7">
    <location>
        <begin position="265"/>
        <end position="344"/>
    </location>
</feature>
<feature type="compositionally biased region" description="Basic and acidic residues" evidence="5">
    <location>
        <begin position="519"/>
        <end position="530"/>
    </location>
</feature>
<evidence type="ECO:0000256" key="5">
    <source>
        <dbReference type="SAM" id="MobiDB-lite"/>
    </source>
</evidence>
<dbReference type="Proteomes" id="UP000714275">
    <property type="component" value="Unassembled WGS sequence"/>
</dbReference>
<dbReference type="InterPro" id="IPR010482">
    <property type="entry name" value="TECPR1-like_DysF"/>
</dbReference>
<dbReference type="AlphaFoldDB" id="A0A9P6ZWB7"/>
<dbReference type="InterPro" id="IPR006614">
    <property type="entry name" value="Peroxin/Ferlin"/>
</dbReference>
<organism evidence="8 9">
    <name type="scientific">Suillus placidus</name>
    <dbReference type="NCBI Taxonomy" id="48579"/>
    <lineage>
        <taxon>Eukaryota</taxon>
        <taxon>Fungi</taxon>
        <taxon>Dikarya</taxon>
        <taxon>Basidiomycota</taxon>
        <taxon>Agaricomycotina</taxon>
        <taxon>Agaricomycetes</taxon>
        <taxon>Agaricomycetidae</taxon>
        <taxon>Boletales</taxon>
        <taxon>Suillineae</taxon>
        <taxon>Suillaceae</taxon>
        <taxon>Suillus</taxon>
    </lineage>
</organism>
<dbReference type="SMART" id="SM00693">
    <property type="entry name" value="DysFN"/>
    <property type="match status" value="1"/>
</dbReference>
<proteinExistence type="predicted"/>
<accession>A0A9P6ZWB7</accession>
<keyword evidence="2 6" id="KW-0812">Transmembrane</keyword>
<comment type="subcellular location">
    <subcellularLocation>
        <location evidence="1">Endomembrane system</location>
        <topology evidence="1">Multi-pass membrane protein</topology>
    </subcellularLocation>
</comment>
<dbReference type="EMBL" id="JABBWD010000023">
    <property type="protein sequence ID" value="KAG1777011.1"/>
    <property type="molecule type" value="Genomic_DNA"/>
</dbReference>
<evidence type="ECO:0000256" key="3">
    <source>
        <dbReference type="ARBA" id="ARBA00022989"/>
    </source>
</evidence>
<feature type="compositionally biased region" description="Polar residues" evidence="5">
    <location>
        <begin position="491"/>
        <end position="518"/>
    </location>
</feature>
<evidence type="ECO:0000256" key="2">
    <source>
        <dbReference type="ARBA" id="ARBA00022692"/>
    </source>
</evidence>
<evidence type="ECO:0000259" key="7">
    <source>
        <dbReference type="SMART" id="SM00693"/>
    </source>
</evidence>
<feature type="region of interest" description="Disordered" evidence="5">
    <location>
        <begin position="491"/>
        <end position="549"/>
    </location>
</feature>
<dbReference type="InterPro" id="IPR052646">
    <property type="entry name" value="Peroxisomal_PEX28-32"/>
</dbReference>
<feature type="compositionally biased region" description="Basic and acidic residues" evidence="5">
    <location>
        <begin position="395"/>
        <end position="404"/>
    </location>
</feature>
<dbReference type="OrthoDB" id="5586090at2759"/>
<evidence type="ECO:0000256" key="1">
    <source>
        <dbReference type="ARBA" id="ARBA00004127"/>
    </source>
</evidence>
<dbReference type="GO" id="GO:0005778">
    <property type="term" value="C:peroxisomal membrane"/>
    <property type="evidence" value="ECO:0007669"/>
    <property type="project" value="UniProtKB-ARBA"/>
</dbReference>
<gene>
    <name evidence="8" type="ORF">EV702DRAFT_1187229</name>
</gene>
<feature type="region of interest" description="Disordered" evidence="5">
    <location>
        <begin position="378"/>
        <end position="431"/>
    </location>
</feature>
<dbReference type="Pfam" id="PF06398">
    <property type="entry name" value="Pex24p"/>
    <property type="match status" value="1"/>
</dbReference>
<protein>
    <submittedName>
        <fullName evidence="8">Integral peroxisomal membrane peroxin-domain-containing protein</fullName>
    </submittedName>
</protein>
<evidence type="ECO:0000313" key="8">
    <source>
        <dbReference type="EMBL" id="KAG1777011.1"/>
    </source>
</evidence>
<name>A0A9P6ZWB7_9AGAM</name>